<organism evidence="1 2">
    <name type="scientific">Pseudoalteromonas ulvae</name>
    <dbReference type="NCBI Taxonomy" id="107327"/>
    <lineage>
        <taxon>Bacteria</taxon>
        <taxon>Pseudomonadati</taxon>
        <taxon>Pseudomonadota</taxon>
        <taxon>Gammaproteobacteria</taxon>
        <taxon>Alteromonadales</taxon>
        <taxon>Pseudoalteromonadaceae</taxon>
        <taxon>Pseudoalteromonas</taxon>
    </lineage>
</organism>
<dbReference type="OrthoDB" id="5764462at2"/>
<evidence type="ECO:0000313" key="2">
    <source>
        <dbReference type="Proteomes" id="UP000194841"/>
    </source>
</evidence>
<comment type="caution">
    <text evidence="1">The sequence shown here is derived from an EMBL/GenBank/DDBJ whole genome shotgun (WGS) entry which is preliminary data.</text>
</comment>
<dbReference type="Proteomes" id="UP000194841">
    <property type="component" value="Unassembled WGS sequence"/>
</dbReference>
<evidence type="ECO:0008006" key="3">
    <source>
        <dbReference type="Google" id="ProtNLM"/>
    </source>
</evidence>
<keyword evidence="2" id="KW-1185">Reference proteome</keyword>
<gene>
    <name evidence="1" type="ORF">B1199_15465</name>
</gene>
<reference evidence="1 2" key="1">
    <citation type="submission" date="2017-02" db="EMBL/GenBank/DDBJ databases">
        <title>Pseudoalteromonas ulvae TC14 Genome.</title>
        <authorList>
            <person name="Molmeret M."/>
        </authorList>
    </citation>
    <scope>NUCLEOTIDE SEQUENCE [LARGE SCALE GENOMIC DNA]</scope>
    <source>
        <strain evidence="1">TC14</strain>
    </source>
</reference>
<evidence type="ECO:0000313" key="1">
    <source>
        <dbReference type="EMBL" id="OUL57019.1"/>
    </source>
</evidence>
<name>A0A244CP77_PSEDV</name>
<dbReference type="EMBL" id="MWPV01000005">
    <property type="protein sequence ID" value="OUL57019.1"/>
    <property type="molecule type" value="Genomic_DNA"/>
</dbReference>
<sequence length="168" mass="19226">MKNNKSELEKVTLEHQAAKLFMTLYEAQYAIPMRHIWHNQPAKPDVSCYRNGHKLDLEIAHLYGSETEAMAVLGRSLSLEMEQAIAQMAESDSAIRLKNALGRLLNNKANKRYDSQQVWLVIRNASSCWTQDDLQSALSDIPIAEHHPFKEIWLIADFYGNNGLIKIF</sequence>
<dbReference type="RefSeq" id="WP_086745275.1">
    <property type="nucleotide sequence ID" value="NZ_MWPV01000005.1"/>
</dbReference>
<accession>A0A244CP77</accession>
<proteinExistence type="predicted"/>
<protein>
    <recommendedName>
        <fullName evidence="3">Orphan protein</fullName>
    </recommendedName>
</protein>
<dbReference type="AlphaFoldDB" id="A0A244CP77"/>